<dbReference type="EMBL" id="CAUJNA010001136">
    <property type="protein sequence ID" value="CAJ1384659.1"/>
    <property type="molecule type" value="Genomic_DNA"/>
</dbReference>
<reference evidence="2" key="1">
    <citation type="submission" date="2023-08" db="EMBL/GenBank/DDBJ databases">
        <authorList>
            <person name="Chen Y."/>
            <person name="Shah S."/>
            <person name="Dougan E. K."/>
            <person name="Thang M."/>
            <person name="Chan C."/>
        </authorList>
    </citation>
    <scope>NUCLEOTIDE SEQUENCE</scope>
</reference>
<feature type="region of interest" description="Disordered" evidence="1">
    <location>
        <begin position="693"/>
        <end position="715"/>
    </location>
</feature>
<comment type="caution">
    <text evidence="2">The sequence shown here is derived from an EMBL/GenBank/DDBJ whole genome shotgun (WGS) entry which is preliminary data.</text>
</comment>
<sequence>MSSLVSAVLPSSGNWNTLQRSQLDVLQTLVKKHIEDPALTEIASGNDFAITSTERGVPRYEHSHLVAALDVLLEYQRNRKTTYFTMMGTRAQTSIGTYRHDPRTRLIELLKRWLRTHAANPNISEEEVRRLCGLCRDLLNYPNLFPSRNKTSFMHALSEVYEHLELQLRQVLERDRTCAELAARCLSLSRNLVSDAIAFLLLGATHLTQTDSLPSLEVVVLWQSLPARGNPLPSRADPQLQKTMQDAWQTLVGSLITALLSLRWTFHLFAGVGTEEELKTLTDAPGSPASLAADKPAENAMALIKRVREEFEAGRLKSSGLAGPFREPLQQESREQMLLAVEALFDLLYLQGEVLSHFHRISDSLGDYGMIRVSSWLHPCLDSVIEKVQRLQTCLKGLNKSVDSELIIAKARGRALKKPLPTERMSARAHAAMERALVGPDCHLVALMQSLEELKARSSPERLPHVVEGLGDACMQLQNVLTSSQFRARVGDTFPHHLPSLANLSRANSRPATLRLSDEETMGDYSEPEEEKEACASRAICLPSAGTAKAKAEEDSPAHSSMHSACFYLFGQAEASARRRSGSLPAAVRATFNSLRQKTSWELKEPSSSSLPAPATTKSTTAPAPSPASQTSTPAELVTELPADGWISHVRNGGRVSWHHTSLGPAPWERPAARPEDTRDELFGAKACMEASPVSYPFDDSSMRSITSPQRRDTNPFSDALAEEAEQTNPFPDADQHDQQGEIFAACKDKSKPSPVSRATEGARAEPLSFGLPREAGMTPSTASRTQSPAVLEPEAPATLLSRPQEGQRKEVPSTSADPASSAASFLQRGCLRAEVQRLTTSVQGWKFHDSRSLLITGSQLLIYDKGSADQVKTVVDISAGEVERCNLLYDGVLSLEVRRKRRRSSSLTRWTPRRGGDGDAEKKLYFFKFEPQELAQQFSEVISSLRPAGRE</sequence>
<dbReference type="Proteomes" id="UP001178507">
    <property type="component" value="Unassembled WGS sequence"/>
</dbReference>
<evidence type="ECO:0000313" key="3">
    <source>
        <dbReference type="Proteomes" id="UP001178507"/>
    </source>
</evidence>
<proteinExistence type="predicted"/>
<feature type="compositionally biased region" description="Low complexity" evidence="1">
    <location>
        <begin position="606"/>
        <end position="634"/>
    </location>
</feature>
<feature type="region of interest" description="Disordered" evidence="1">
    <location>
        <begin position="747"/>
        <end position="821"/>
    </location>
</feature>
<name>A0AA36MXY6_9DINO</name>
<feature type="compositionally biased region" description="Polar residues" evidence="1">
    <location>
        <begin position="779"/>
        <end position="789"/>
    </location>
</feature>
<protein>
    <submittedName>
        <fullName evidence="2">Uncharacterized protein</fullName>
    </submittedName>
</protein>
<evidence type="ECO:0000256" key="1">
    <source>
        <dbReference type="SAM" id="MobiDB-lite"/>
    </source>
</evidence>
<feature type="region of interest" description="Disordered" evidence="1">
    <location>
        <begin position="599"/>
        <end position="634"/>
    </location>
</feature>
<accession>A0AA36MXY6</accession>
<gene>
    <name evidence="2" type="ORF">EVOR1521_LOCUS11478</name>
</gene>
<evidence type="ECO:0000313" key="2">
    <source>
        <dbReference type="EMBL" id="CAJ1384659.1"/>
    </source>
</evidence>
<keyword evidence="3" id="KW-1185">Reference proteome</keyword>
<dbReference type="AlphaFoldDB" id="A0AA36MXY6"/>
<organism evidence="2 3">
    <name type="scientific">Effrenium voratum</name>
    <dbReference type="NCBI Taxonomy" id="2562239"/>
    <lineage>
        <taxon>Eukaryota</taxon>
        <taxon>Sar</taxon>
        <taxon>Alveolata</taxon>
        <taxon>Dinophyceae</taxon>
        <taxon>Suessiales</taxon>
        <taxon>Symbiodiniaceae</taxon>
        <taxon>Effrenium</taxon>
    </lineage>
</organism>